<dbReference type="RefSeq" id="XP_070913625.1">
    <property type="nucleotide sequence ID" value="XM_071057524.1"/>
</dbReference>
<evidence type="ECO:0000259" key="1">
    <source>
        <dbReference type="Pfam" id="PF13768"/>
    </source>
</evidence>
<dbReference type="Proteomes" id="UP001628179">
    <property type="component" value="Unassembled WGS sequence"/>
</dbReference>
<dbReference type="GeneID" id="98172847"/>
<feature type="domain" description="VWFA" evidence="1">
    <location>
        <begin position="16"/>
        <end position="112"/>
    </location>
</feature>
<gene>
    <name evidence="2" type="ORF">MFIFM68171_02102</name>
</gene>
<evidence type="ECO:0000313" key="3">
    <source>
        <dbReference type="Proteomes" id="UP001628179"/>
    </source>
</evidence>
<dbReference type="PANTHER" id="PTHR45737">
    <property type="entry name" value="VON WILLEBRAND FACTOR A DOMAIN-CONTAINING PROTEIN 5A"/>
    <property type="match status" value="1"/>
</dbReference>
<dbReference type="Pfam" id="PF13768">
    <property type="entry name" value="VWA_3"/>
    <property type="match status" value="1"/>
</dbReference>
<accession>A0ABQ0G2B9</accession>
<keyword evidence="3" id="KW-1185">Reference proteome</keyword>
<reference evidence="2 3" key="1">
    <citation type="submission" date="2024-09" db="EMBL/GenBank/DDBJ databases">
        <title>Itraconazole resistance in Madurella fahalii resulting from another homologue of gene encoding cytochrome P450 14-alpha sterol demethylase (CYP51).</title>
        <authorList>
            <person name="Yoshioka I."/>
            <person name="Fahal A.H."/>
            <person name="Kaneko S."/>
            <person name="Yaguchi T."/>
        </authorList>
    </citation>
    <scope>NUCLEOTIDE SEQUENCE [LARGE SCALE GENOMIC DNA]</scope>
    <source>
        <strain evidence="2 3">IFM 68171</strain>
    </source>
</reference>
<organism evidence="2 3">
    <name type="scientific">Madurella fahalii</name>
    <dbReference type="NCBI Taxonomy" id="1157608"/>
    <lineage>
        <taxon>Eukaryota</taxon>
        <taxon>Fungi</taxon>
        <taxon>Dikarya</taxon>
        <taxon>Ascomycota</taxon>
        <taxon>Pezizomycotina</taxon>
        <taxon>Sordariomycetes</taxon>
        <taxon>Sordariomycetidae</taxon>
        <taxon>Sordariales</taxon>
        <taxon>Sordariales incertae sedis</taxon>
        <taxon>Madurella</taxon>
    </lineage>
</organism>
<sequence>MSPCSTVRQSIQTTLYRRLSHYVRSGFKADMGGTRLLPALRAAVQARDTHRATDIVALTDGEVWGLDDTLSFVKNARAASGNRIRFFYMGIGAAVSHPLVKGIAKLGGGYTEVIPIANLGGWESRLVAVLKATLAGNIGPIRIVRTRSRHRT</sequence>
<protein>
    <recommendedName>
        <fullName evidence="1">VWFA domain-containing protein</fullName>
    </recommendedName>
</protein>
<evidence type="ECO:0000313" key="2">
    <source>
        <dbReference type="EMBL" id="GAB1311892.1"/>
    </source>
</evidence>
<comment type="caution">
    <text evidence="2">The sequence shown here is derived from an EMBL/GenBank/DDBJ whole genome shotgun (WGS) entry which is preliminary data.</text>
</comment>
<dbReference type="EMBL" id="BAAFSV010000001">
    <property type="protein sequence ID" value="GAB1311892.1"/>
    <property type="molecule type" value="Genomic_DNA"/>
</dbReference>
<dbReference type="PANTHER" id="PTHR45737:SF4">
    <property type="entry name" value="VON WILLEBRAND DOMAIN PROTEIN (AFU_ORTHOLOGUE AFUA_4G01160)"/>
    <property type="match status" value="1"/>
</dbReference>
<dbReference type="InterPro" id="IPR002035">
    <property type="entry name" value="VWF_A"/>
</dbReference>
<dbReference type="SUPFAM" id="SSF53300">
    <property type="entry name" value="vWA-like"/>
    <property type="match status" value="1"/>
</dbReference>
<dbReference type="Gene3D" id="3.40.50.410">
    <property type="entry name" value="von Willebrand factor, type A domain"/>
    <property type="match status" value="1"/>
</dbReference>
<proteinExistence type="predicted"/>
<dbReference type="InterPro" id="IPR036465">
    <property type="entry name" value="vWFA_dom_sf"/>
</dbReference>
<name>A0ABQ0G2B9_9PEZI</name>